<name>A0A8G2CIV1_ACIRU</name>
<organism evidence="1 2">
    <name type="scientific">Acidiphilium rubrum</name>
    <dbReference type="NCBI Taxonomy" id="526"/>
    <lineage>
        <taxon>Bacteria</taxon>
        <taxon>Pseudomonadati</taxon>
        <taxon>Pseudomonadota</taxon>
        <taxon>Alphaproteobacteria</taxon>
        <taxon>Acetobacterales</taxon>
        <taxon>Acidocellaceae</taxon>
        <taxon>Acidiphilium</taxon>
    </lineage>
</organism>
<dbReference type="Pfam" id="PF11927">
    <property type="entry name" value="HODM_asu-like"/>
    <property type="match status" value="1"/>
</dbReference>
<gene>
    <name evidence="1" type="ORF">SAMN05421828_10442</name>
</gene>
<proteinExistence type="predicted"/>
<dbReference type="InterPro" id="IPR021848">
    <property type="entry name" value="HODM_asu-like"/>
</dbReference>
<dbReference type="EMBL" id="FTNE01000004">
    <property type="protein sequence ID" value="SIQ37810.1"/>
    <property type="molecule type" value="Genomic_DNA"/>
</dbReference>
<evidence type="ECO:0000313" key="2">
    <source>
        <dbReference type="Proteomes" id="UP000186308"/>
    </source>
</evidence>
<accession>A0A8G2CIV1</accession>
<evidence type="ECO:0008006" key="3">
    <source>
        <dbReference type="Google" id="ProtNLM"/>
    </source>
</evidence>
<reference evidence="1 2" key="1">
    <citation type="submission" date="2017-01" db="EMBL/GenBank/DDBJ databases">
        <authorList>
            <person name="Varghese N."/>
            <person name="Submissions S."/>
        </authorList>
    </citation>
    <scope>NUCLEOTIDE SEQUENCE [LARGE SCALE GENOMIC DNA]</scope>
    <source>
        <strain evidence="1 2">ATCC 35905</strain>
    </source>
</reference>
<protein>
    <recommendedName>
        <fullName evidence="3">DUF3445 domain-containing protein</fullName>
    </recommendedName>
</protein>
<dbReference type="Proteomes" id="UP000186308">
    <property type="component" value="Unassembled WGS sequence"/>
</dbReference>
<evidence type="ECO:0000313" key="1">
    <source>
        <dbReference type="EMBL" id="SIQ37810.1"/>
    </source>
</evidence>
<sequence length="245" mass="26631">MFAALPHAAAMCAEALDVLVAHLLADRAGWFRRSGRTLINRLTDERWDIDAPVCDPLELAGRLVQEDLCLLAPETGLPLVAAVLCFPSRWRLAEKIGRPLAAIHGPVPLYAECLATPVERFIEKLRSGRLVERFNWSIHDDPALFQPHAHHDETAGAITAADAGTRLTLRIERQTLSRLPATGAVLFTIRTHQQSLARVAAIPGAAAALRAAAANFPPDVSDYKGVTRFAAALDEFLARQIEATA</sequence>
<dbReference type="AlphaFoldDB" id="A0A8G2CIV1"/>
<keyword evidence="2" id="KW-1185">Reference proteome</keyword>
<comment type="caution">
    <text evidence="1">The sequence shown here is derived from an EMBL/GenBank/DDBJ whole genome shotgun (WGS) entry which is preliminary data.</text>
</comment>